<organism evidence="1 2">
    <name type="scientific">Neophaeococcomyces mojaviensis</name>
    <dbReference type="NCBI Taxonomy" id="3383035"/>
    <lineage>
        <taxon>Eukaryota</taxon>
        <taxon>Fungi</taxon>
        <taxon>Dikarya</taxon>
        <taxon>Ascomycota</taxon>
        <taxon>Pezizomycotina</taxon>
        <taxon>Eurotiomycetes</taxon>
        <taxon>Chaetothyriomycetidae</taxon>
        <taxon>Chaetothyriales</taxon>
        <taxon>Chaetothyriales incertae sedis</taxon>
        <taxon>Neophaeococcomyces</taxon>
    </lineage>
</organism>
<dbReference type="Proteomes" id="UP001172386">
    <property type="component" value="Unassembled WGS sequence"/>
</dbReference>
<evidence type="ECO:0000313" key="1">
    <source>
        <dbReference type="EMBL" id="KAJ9652106.1"/>
    </source>
</evidence>
<reference evidence="1" key="1">
    <citation type="submission" date="2022-10" db="EMBL/GenBank/DDBJ databases">
        <title>Culturing micro-colonial fungi from biological soil crusts in the Mojave desert and describing Neophaeococcomyces mojavensis, and introducing the new genera and species Taxawa tesnikishii.</title>
        <authorList>
            <person name="Kurbessoian T."/>
            <person name="Stajich J.E."/>
        </authorList>
    </citation>
    <scope>NUCLEOTIDE SEQUENCE</scope>
    <source>
        <strain evidence="1">JES_112</strain>
    </source>
</reference>
<name>A0ACC2ZX09_9EURO</name>
<keyword evidence="2" id="KW-1185">Reference proteome</keyword>
<sequence length="495" mass="55018">MATAVKQTEPLEQSQHVEELVFSIRGYARPHGLIDRKPCQMITAWKPNSKNLDHVFNKVPIPVPSIDLTDQETQEAEDEHGQATYLWVGLVPVVDGKLCKEPSTTLSYASRAAVGTEYPPDHAFDIPGREEKASLLANIQYLRVVCKCTSADGADVKRRIYYGLVEPRQGLCRPYIVNMGDTYFFAEFRTEATSQKVRVKEWGQKVQEAIGGGKTTASAASKASSKPTRKFYPIGLSDQQVQVNEMIRMVSALKLTKGKGCTQLLADMKSLLERMEPDLRNADGTEFNTPIPDFLDHNGVEEVSTELAKDMVSFAKAKWEVDLQEQHVIRIGNALRKLDKAVSFRLLRAFLVLADFKMEVGGMADTDIVTSAYELARKAVGPISQSQLAMYELSSPITDLLEAVCANLQHAVYKLRQNAVETRNELLGDDVTKTASLPDIIAYANSSFDVDANELAILQVGRLVHEATVELNEPAIESLEKLEKFLKDLVQNLQK</sequence>
<comment type="caution">
    <text evidence="1">The sequence shown here is derived from an EMBL/GenBank/DDBJ whole genome shotgun (WGS) entry which is preliminary data.</text>
</comment>
<gene>
    <name evidence="1" type="ORF">H2198_008634</name>
</gene>
<dbReference type="EMBL" id="JAPDRQ010000217">
    <property type="protein sequence ID" value="KAJ9652106.1"/>
    <property type="molecule type" value="Genomic_DNA"/>
</dbReference>
<proteinExistence type="predicted"/>
<protein>
    <submittedName>
        <fullName evidence="1">Uncharacterized protein</fullName>
    </submittedName>
</protein>
<accession>A0ACC2ZX09</accession>
<evidence type="ECO:0000313" key="2">
    <source>
        <dbReference type="Proteomes" id="UP001172386"/>
    </source>
</evidence>